<dbReference type="SUPFAM" id="SSF74650">
    <property type="entry name" value="Galactose mutarotase-like"/>
    <property type="match status" value="1"/>
</dbReference>
<dbReference type="Gramene" id="AUR62032061-RA">
    <property type="protein sequence ID" value="AUR62032061-RA:cds"/>
    <property type="gene ID" value="AUR62032061"/>
</dbReference>
<dbReference type="AlphaFoldDB" id="A0A803MM99"/>
<dbReference type="GO" id="GO:0005975">
    <property type="term" value="P:carbohydrate metabolic process"/>
    <property type="evidence" value="ECO:0007669"/>
    <property type="project" value="InterPro"/>
</dbReference>
<evidence type="ECO:0000313" key="2">
    <source>
        <dbReference type="Proteomes" id="UP000596660"/>
    </source>
</evidence>
<reference evidence="1" key="1">
    <citation type="journal article" date="2017" name="Nature">
        <title>The genome of Chenopodium quinoa.</title>
        <authorList>
            <person name="Jarvis D.E."/>
            <person name="Ho Y.S."/>
            <person name="Lightfoot D.J."/>
            <person name="Schmoeckel S.M."/>
            <person name="Li B."/>
            <person name="Borm T.J.A."/>
            <person name="Ohyanagi H."/>
            <person name="Mineta K."/>
            <person name="Michell C.T."/>
            <person name="Saber N."/>
            <person name="Kharbatia N.M."/>
            <person name="Rupper R.R."/>
            <person name="Sharp A.R."/>
            <person name="Dally N."/>
            <person name="Boughton B.A."/>
            <person name="Woo Y.H."/>
            <person name="Gao G."/>
            <person name="Schijlen E.G.W.M."/>
            <person name="Guo X."/>
            <person name="Momin A.A."/>
            <person name="Negrao S."/>
            <person name="Al-Babili S."/>
            <person name="Gehring C."/>
            <person name="Roessner U."/>
            <person name="Jung C."/>
            <person name="Murphy K."/>
            <person name="Arold S.T."/>
            <person name="Gojobori T."/>
            <person name="van der Linden C.G."/>
            <person name="van Loo E.N."/>
            <person name="Jellen E.N."/>
            <person name="Maughan P.J."/>
            <person name="Tester M."/>
        </authorList>
    </citation>
    <scope>NUCLEOTIDE SEQUENCE [LARGE SCALE GENOMIC DNA]</scope>
    <source>
        <strain evidence="1">cv. PI 614886</strain>
    </source>
</reference>
<dbReference type="Gene3D" id="2.70.98.10">
    <property type="match status" value="2"/>
</dbReference>
<dbReference type="GO" id="GO:0047938">
    <property type="term" value="F:glucose-6-phosphate 1-epimerase activity"/>
    <property type="evidence" value="ECO:0007669"/>
    <property type="project" value="TreeGrafter"/>
</dbReference>
<dbReference type="PANTHER" id="PTHR11122">
    <property type="entry name" value="APOSPORY-ASSOCIATED PROTEIN C-RELATED"/>
    <property type="match status" value="1"/>
</dbReference>
<dbReference type="Proteomes" id="UP000596660">
    <property type="component" value="Unplaced"/>
</dbReference>
<name>A0A803MM99_CHEQI</name>
<dbReference type="InterPro" id="IPR014718">
    <property type="entry name" value="GH-type_carb-bd"/>
</dbReference>
<reference evidence="1" key="2">
    <citation type="submission" date="2021-03" db="UniProtKB">
        <authorList>
            <consortium name="EnsemblPlants"/>
        </authorList>
    </citation>
    <scope>IDENTIFICATION</scope>
</reference>
<dbReference type="PANTHER" id="PTHR11122:SF15">
    <property type="entry name" value="PROTEIN NDH-DEPENDENT CYCLIC ELECTRON FLOW 5"/>
    <property type="match status" value="1"/>
</dbReference>
<sequence>MASLLPFSLLKPTTFCKASSAPATTASPSALVESLNDQFGRKGINFLESTDTSTNVITSIVELSVRNGSSLKLQLSNAHVTSYRPKVYWKDDGFEEVLYTLPQSKGGIGLVLNDVTQPVAAAAKKPDPFRKSEPAAAAKGSVLAGAEWSVKNVDSDSFDAVQVELSCTSGTLDITYVVSLYPESMASAVLVKNNGCKAIDLTSAILSHIKFKKRGGSGIQGLQGCSYCAHPPLSSPFEILSPAEAMKADSSQSPSKPGQWTTQDVPITILKDKFSRVYTAPPSERSKRFYRTPPSKYETIDQGRELVFRVIRMGYDDIYLASPGSLSEKYGREYFICTGPASMLVPVTVDPGEGWRGAQNKRSEYVFGWNWISRHFLFPSNTSLLTTTKSINSPTSFPPHLLSNSSRYITFNKRDFELPISVTSPSVAYPQPPFNVKYLESEFGSHGVSFAELGQSSYVVRMLLENGSAASILMPSGLITSYKPKMWHGSSIEVLHTSVSERGTMYGDGGGGPVIQGGVSLALNFVGENGFSWSPVSWVLTDVKGNSQDSIQVEMISRDIGNMVEVKYSITLKDDTLSSEVSVSNSRSSQLELRGSILSHLTLSSPDATYAIGLEGSNYVNKLPTISDFFIMPPNMAKNKKTSQSWPLSSLKEWFGAKSDDTEINEQTEGEEKDNYKHLSGKMSRIYTCAPRNFTIIDRGKRNSVIVGRRGFGELYMYSPGSSHELYGKYAYLCVGQSALLKPITLDPEQSWIGEQRLHNPNL</sequence>
<protein>
    <recommendedName>
        <fullName evidence="3">NDH-dependent cyclic electron flow 5</fullName>
    </recommendedName>
</protein>
<dbReference type="GO" id="GO:0005737">
    <property type="term" value="C:cytoplasm"/>
    <property type="evidence" value="ECO:0007669"/>
    <property type="project" value="TreeGrafter"/>
</dbReference>
<dbReference type="InterPro" id="IPR011013">
    <property type="entry name" value="Gal_mutarotase_sf_dom"/>
</dbReference>
<keyword evidence="2" id="KW-1185">Reference proteome</keyword>
<accession>A0A803MM99</accession>
<dbReference type="OMA" id="IGPESEW"/>
<organism evidence="1 2">
    <name type="scientific">Chenopodium quinoa</name>
    <name type="common">Quinoa</name>
    <dbReference type="NCBI Taxonomy" id="63459"/>
    <lineage>
        <taxon>Eukaryota</taxon>
        <taxon>Viridiplantae</taxon>
        <taxon>Streptophyta</taxon>
        <taxon>Embryophyta</taxon>
        <taxon>Tracheophyta</taxon>
        <taxon>Spermatophyta</taxon>
        <taxon>Magnoliopsida</taxon>
        <taxon>eudicotyledons</taxon>
        <taxon>Gunneridae</taxon>
        <taxon>Pentapetalae</taxon>
        <taxon>Caryophyllales</taxon>
        <taxon>Chenopodiaceae</taxon>
        <taxon>Chenopodioideae</taxon>
        <taxon>Atripliceae</taxon>
        <taxon>Chenopodium</taxon>
    </lineage>
</organism>
<proteinExistence type="predicted"/>
<evidence type="ECO:0000313" key="1">
    <source>
        <dbReference type="EnsemblPlants" id="AUR62032061-RA:cds"/>
    </source>
</evidence>
<evidence type="ECO:0008006" key="3">
    <source>
        <dbReference type="Google" id="ProtNLM"/>
    </source>
</evidence>
<dbReference type="EnsemblPlants" id="AUR62032061-RA">
    <property type="protein sequence ID" value="AUR62032061-RA:cds"/>
    <property type="gene ID" value="AUR62032061"/>
</dbReference>
<dbReference type="GO" id="GO:0030246">
    <property type="term" value="F:carbohydrate binding"/>
    <property type="evidence" value="ECO:0007669"/>
    <property type="project" value="InterPro"/>
</dbReference>